<evidence type="ECO:0000256" key="1">
    <source>
        <dbReference type="SAM" id="MobiDB-lite"/>
    </source>
</evidence>
<dbReference type="Proteomes" id="UP000036277">
    <property type="component" value="Unassembled WGS sequence"/>
</dbReference>
<feature type="compositionally biased region" description="Polar residues" evidence="1">
    <location>
        <begin position="1"/>
        <end position="11"/>
    </location>
</feature>
<accession>A0A0J5FWT5</accession>
<protein>
    <submittedName>
        <fullName evidence="2">Alanine racemase</fullName>
    </submittedName>
</protein>
<dbReference type="CDD" id="cd14737">
    <property type="entry name" value="PAAR_1"/>
    <property type="match status" value="1"/>
</dbReference>
<evidence type="ECO:0000313" key="3">
    <source>
        <dbReference type="Proteomes" id="UP000036277"/>
    </source>
</evidence>
<reference evidence="2 3" key="1">
    <citation type="submission" date="2015-06" db="EMBL/GenBank/DDBJ databases">
        <title>Draft Whole-Genome Sequence of the Entomopathogenic Bacterium Xenorhabdus khoisanae.</title>
        <authorList>
            <person name="Naidoo S."/>
            <person name="Featherston J."/>
            <person name="Gray V.M."/>
        </authorList>
    </citation>
    <scope>NUCLEOTIDE SEQUENCE [LARGE SCALE GENOMIC DNA]</scope>
    <source>
        <strain evidence="2 3">MCB</strain>
    </source>
</reference>
<feature type="region of interest" description="Disordered" evidence="1">
    <location>
        <begin position="1"/>
        <end position="25"/>
    </location>
</feature>
<organism evidence="2 3">
    <name type="scientific">Xenorhabdus khoisanae</name>
    <dbReference type="NCBI Taxonomy" id="880157"/>
    <lineage>
        <taxon>Bacteria</taxon>
        <taxon>Pseudomonadati</taxon>
        <taxon>Pseudomonadota</taxon>
        <taxon>Gammaproteobacteria</taxon>
        <taxon>Enterobacterales</taxon>
        <taxon>Morganellaceae</taxon>
        <taxon>Xenorhabdus</taxon>
    </lineage>
</organism>
<sequence length="94" mass="9576">MSAVGTQNSICSGHGGFPPRPSSEGEALVKINGIPVLVDGNVFPDHSDSNSTHNGTAISTRPWFTVNGKAICCVDDPVSCGSVVVSGDASFKVS</sequence>
<dbReference type="EMBL" id="LFCV01000013">
    <property type="protein sequence ID" value="KMJ46659.1"/>
    <property type="molecule type" value="Genomic_DNA"/>
</dbReference>
<dbReference type="STRING" id="880157.AB204_02200"/>
<comment type="caution">
    <text evidence="2">The sequence shown here is derived from an EMBL/GenBank/DDBJ whole genome shotgun (WGS) entry which is preliminary data.</text>
</comment>
<evidence type="ECO:0000313" key="2">
    <source>
        <dbReference type="EMBL" id="KMJ46659.1"/>
    </source>
</evidence>
<dbReference type="Gene3D" id="2.60.200.60">
    <property type="match status" value="1"/>
</dbReference>
<gene>
    <name evidence="2" type="ORF">AB204_02200</name>
</gene>
<name>A0A0J5FWT5_9GAMM</name>
<keyword evidence="3" id="KW-1185">Reference proteome</keyword>
<proteinExistence type="predicted"/>
<dbReference type="PATRIC" id="fig|880157.4.peg.459"/>
<dbReference type="RefSeq" id="WP_047961741.1">
    <property type="nucleotide sequence ID" value="NZ_CAWMBG010000013.1"/>
</dbReference>
<dbReference type="AlphaFoldDB" id="A0A0J5FWT5"/>